<dbReference type="PROSITE" id="PS50206">
    <property type="entry name" value="RHODANESE_3"/>
    <property type="match status" value="1"/>
</dbReference>
<keyword evidence="4" id="KW-1185">Reference proteome</keyword>
<feature type="compositionally biased region" description="Polar residues" evidence="1">
    <location>
        <begin position="15"/>
        <end position="28"/>
    </location>
</feature>
<accession>A0A409XLD8</accession>
<dbReference type="SUPFAM" id="SSF52821">
    <property type="entry name" value="Rhodanese/Cell cycle control phosphatase"/>
    <property type="match status" value="1"/>
</dbReference>
<reference evidence="3 4" key="1">
    <citation type="journal article" date="2018" name="Evol. Lett.">
        <title>Horizontal gene cluster transfer increased hallucinogenic mushroom diversity.</title>
        <authorList>
            <person name="Reynolds H.T."/>
            <person name="Vijayakumar V."/>
            <person name="Gluck-Thaler E."/>
            <person name="Korotkin H.B."/>
            <person name="Matheny P.B."/>
            <person name="Slot J.C."/>
        </authorList>
    </citation>
    <scope>NUCLEOTIDE SEQUENCE [LARGE SCALE GENOMIC DNA]</scope>
    <source>
        <strain evidence="3 4">2631</strain>
    </source>
</reference>
<organism evidence="3 4">
    <name type="scientific">Psilocybe cyanescens</name>
    <dbReference type="NCBI Taxonomy" id="93625"/>
    <lineage>
        <taxon>Eukaryota</taxon>
        <taxon>Fungi</taxon>
        <taxon>Dikarya</taxon>
        <taxon>Basidiomycota</taxon>
        <taxon>Agaricomycotina</taxon>
        <taxon>Agaricomycetes</taxon>
        <taxon>Agaricomycetidae</taxon>
        <taxon>Agaricales</taxon>
        <taxon>Agaricineae</taxon>
        <taxon>Strophariaceae</taxon>
        <taxon>Psilocybe</taxon>
    </lineage>
</organism>
<dbReference type="EMBL" id="NHYD01001272">
    <property type="protein sequence ID" value="PPQ91615.1"/>
    <property type="molecule type" value="Genomic_DNA"/>
</dbReference>
<dbReference type="STRING" id="93625.A0A409XLD8"/>
<evidence type="ECO:0000313" key="4">
    <source>
        <dbReference type="Proteomes" id="UP000283269"/>
    </source>
</evidence>
<dbReference type="Proteomes" id="UP000283269">
    <property type="component" value="Unassembled WGS sequence"/>
</dbReference>
<dbReference type="InterPro" id="IPR001763">
    <property type="entry name" value="Rhodanese-like_dom"/>
</dbReference>
<evidence type="ECO:0000256" key="1">
    <source>
        <dbReference type="SAM" id="MobiDB-lite"/>
    </source>
</evidence>
<feature type="domain" description="Rhodanese" evidence="2">
    <location>
        <begin position="297"/>
        <end position="328"/>
    </location>
</feature>
<protein>
    <recommendedName>
        <fullName evidence="2">Rhodanese domain-containing protein</fullName>
    </recommendedName>
</protein>
<evidence type="ECO:0000313" key="3">
    <source>
        <dbReference type="EMBL" id="PPQ91615.1"/>
    </source>
</evidence>
<dbReference type="InParanoid" id="A0A409XLD8"/>
<name>A0A409XLD8_PSICY</name>
<dbReference type="AlphaFoldDB" id="A0A409XLD8"/>
<proteinExistence type="predicted"/>
<dbReference type="Gene3D" id="3.40.250.10">
    <property type="entry name" value="Rhodanese-like domain"/>
    <property type="match status" value="1"/>
</dbReference>
<evidence type="ECO:0000259" key="2">
    <source>
        <dbReference type="PROSITE" id="PS50206"/>
    </source>
</evidence>
<dbReference type="InterPro" id="IPR036873">
    <property type="entry name" value="Rhodanese-like_dom_sf"/>
</dbReference>
<dbReference type="OrthoDB" id="566238at2759"/>
<gene>
    <name evidence="3" type="ORF">CVT25_012796</name>
</gene>
<sequence>MIGFESDISPRGSAAAQSSGKSDSTSPASVIDGTALVPRSPLSLRTLADVREQVSQEIAVHTITKAQSFDGVRIGVRLVMSRNEDEDFLRLVAAKIQHQLTLSNHLFAIATIAQSATSVPSTLIISGSSQDYVQRAVLLASSKFIGRIVAANNEEDRWVATVLDLGMSPYDEEALWDVVRKAARSPMDPLTPPPGSRGIDDILSLARAKLQRVSPSQAYDELRETQVGAPTFLVDIRPQAQRELEGGIHGSLIIERNTDTTFESSFSVKKGILRGNYQLNMKYDTIANNVIMVISLAAYSLQQLGMLNATDIIGGYEAWKNEGLPIDLDRRESRSLLSLAGSVV</sequence>
<feature type="region of interest" description="Disordered" evidence="1">
    <location>
        <begin position="1"/>
        <end position="30"/>
    </location>
</feature>
<comment type="caution">
    <text evidence="3">The sequence shown here is derived from an EMBL/GenBank/DDBJ whole genome shotgun (WGS) entry which is preliminary data.</text>
</comment>